<dbReference type="eggNOG" id="KOG1195">
    <property type="taxonomic scope" value="Eukaryota"/>
</dbReference>
<dbReference type="Pfam" id="PF00750">
    <property type="entry name" value="tRNA-synt_1d"/>
    <property type="match status" value="2"/>
</dbReference>
<dbReference type="GO" id="GO:0006420">
    <property type="term" value="P:arginyl-tRNA aminoacylation"/>
    <property type="evidence" value="ECO:0007669"/>
    <property type="project" value="InterPro"/>
</dbReference>
<evidence type="ECO:0000256" key="2">
    <source>
        <dbReference type="ARBA" id="ARBA00012837"/>
    </source>
</evidence>
<dbReference type="GO" id="GO:0004814">
    <property type="term" value="F:arginine-tRNA ligase activity"/>
    <property type="evidence" value="ECO:0007669"/>
    <property type="project" value="UniProtKB-EC"/>
</dbReference>
<dbReference type="SUPFAM" id="SSF52374">
    <property type="entry name" value="Nucleotidylyl transferase"/>
    <property type="match status" value="1"/>
</dbReference>
<dbReference type="InterPro" id="IPR035684">
    <property type="entry name" value="ArgRS_core"/>
</dbReference>
<dbReference type="PROSITE" id="PS00178">
    <property type="entry name" value="AA_TRNA_LIGASE_I"/>
    <property type="match status" value="1"/>
</dbReference>
<comment type="catalytic activity">
    <reaction evidence="9">
        <text>tRNA(Arg) + L-arginine + ATP = L-arginyl-tRNA(Arg) + AMP + diphosphate</text>
        <dbReference type="Rhea" id="RHEA:20301"/>
        <dbReference type="Rhea" id="RHEA-COMP:9658"/>
        <dbReference type="Rhea" id="RHEA-COMP:9673"/>
        <dbReference type="ChEBI" id="CHEBI:30616"/>
        <dbReference type="ChEBI" id="CHEBI:32682"/>
        <dbReference type="ChEBI" id="CHEBI:33019"/>
        <dbReference type="ChEBI" id="CHEBI:78442"/>
        <dbReference type="ChEBI" id="CHEBI:78513"/>
        <dbReference type="ChEBI" id="CHEBI:456215"/>
        <dbReference type="EC" id="6.1.1.19"/>
    </reaction>
</comment>
<gene>
    <name evidence="12" type="ORF">BE221DRAFT_191434</name>
</gene>
<dbReference type="PRINTS" id="PR01038">
    <property type="entry name" value="TRNASYNTHARG"/>
</dbReference>
<accession>A0A1Y5IBF2</accession>
<dbReference type="InterPro" id="IPR001278">
    <property type="entry name" value="Arg-tRNA-ligase"/>
</dbReference>
<keyword evidence="7 10" id="KW-0030">Aminoacyl-tRNA synthetase</keyword>
<dbReference type="PANTHER" id="PTHR11956:SF5">
    <property type="entry name" value="ARGININE--TRNA LIGASE, CYTOPLASMIC"/>
    <property type="match status" value="1"/>
</dbReference>
<dbReference type="Gene3D" id="3.40.50.620">
    <property type="entry name" value="HUPs"/>
    <property type="match status" value="1"/>
</dbReference>
<dbReference type="GO" id="GO:0048608">
    <property type="term" value="P:reproductive structure development"/>
    <property type="evidence" value="ECO:0007669"/>
    <property type="project" value="UniProtKB-ARBA"/>
</dbReference>
<dbReference type="Pfam" id="PF05746">
    <property type="entry name" value="DALR_1"/>
    <property type="match status" value="1"/>
</dbReference>
<name>A0A1Y5IBF2_OSTTA</name>
<dbReference type="InterPro" id="IPR009080">
    <property type="entry name" value="tRNAsynth_Ia_anticodon-bd"/>
</dbReference>
<dbReference type="Gene3D" id="1.10.730.10">
    <property type="entry name" value="Isoleucyl-tRNA Synthetase, Domain 1"/>
    <property type="match status" value="1"/>
</dbReference>
<dbReference type="EC" id="6.1.1.19" evidence="2"/>
<evidence type="ECO:0000259" key="11">
    <source>
        <dbReference type="SMART" id="SM00836"/>
    </source>
</evidence>
<dbReference type="GO" id="GO:0009791">
    <property type="term" value="P:post-embryonic development"/>
    <property type="evidence" value="ECO:0007669"/>
    <property type="project" value="UniProtKB-ARBA"/>
</dbReference>
<dbReference type="SUPFAM" id="SSF55190">
    <property type="entry name" value="Arginyl-tRNA synthetase (ArgRS), N-terminal 'additional' domain"/>
    <property type="match status" value="1"/>
</dbReference>
<evidence type="ECO:0000313" key="12">
    <source>
        <dbReference type="EMBL" id="OUS46928.1"/>
    </source>
</evidence>
<evidence type="ECO:0000256" key="7">
    <source>
        <dbReference type="ARBA" id="ARBA00023146"/>
    </source>
</evidence>
<organism evidence="12">
    <name type="scientific">Ostreococcus tauri</name>
    <name type="common">Marine green alga</name>
    <dbReference type="NCBI Taxonomy" id="70448"/>
    <lineage>
        <taxon>Eukaryota</taxon>
        <taxon>Viridiplantae</taxon>
        <taxon>Chlorophyta</taxon>
        <taxon>Mamiellophyceae</taxon>
        <taxon>Mamiellales</taxon>
        <taxon>Bathycoccaceae</taxon>
        <taxon>Ostreococcus</taxon>
    </lineage>
</organism>
<evidence type="ECO:0000256" key="4">
    <source>
        <dbReference type="ARBA" id="ARBA00022741"/>
    </source>
</evidence>
<keyword evidence="5 10" id="KW-0067">ATP-binding</keyword>
<sequence>MATRDAAVFPVVIEEGEDGLRAVLDACDRELGAFLRTKYPEVGDPNEFPRCVRTKAADACVQWAQFAAKRKLNPKTVAEEVAKEFTAAIEARSERGTIVKCEAAGVYANMTLNRPMVFEAVMKSAAKQGATFGHTNAAKGKRVIIEHTSSNPNAPLHIGNLRNVMIGAHLAKLMKACGHEVQEAFYVNDLGAQIGLTALAYSRVYDKLEPFMKIDHWIGAMYAVMNTCQELQQVGVNPGDLEDACVAGKDAVDALMKKSLEAVAGNADKEKGVAEYFDIYQDLRGRFEKIMVVMLADIRTIPDIKVEAGKLNLAYEKQEPWAIKIFRQMVCDCLTGVQQTLSTYGVQHDRFDFESELGWEGSNDKVLEIMQNSDYYVPQTQCNDKGVPQGAYLDMAGFITDMGFKIGKGGYQKEYPPLYVLRPDGSTLYTYRDIVYSFKKASMSDLILNIICSEQDLAQQKVALAMAMMNPEMEGRQYHLSYDLVKLTTGKMSGRRGRYLLADDLYEDLKTVIREKMDKKYKEKGEDISQEMFDSVTHEVSTAAMKYALLSVSCMTQINFDIAKITDFEDASAPFILYNSTRLTSVLRKFEDRSSAGVLEKLCPLDDVDFTKLDDDREWALLLDFVLPFAGLIVDAAMPTLPKPPALPSYGMHRVCDFLNMMVRALSGYYGPAGVRIMPVQSQLDAGWNETAAMHARIHVCKLFKQVIDNGLRLLMIEPLERM</sequence>
<dbReference type="AlphaFoldDB" id="A0A1Y5IBF2"/>
<dbReference type="EMBL" id="KZ155780">
    <property type="protein sequence ID" value="OUS46928.1"/>
    <property type="molecule type" value="Genomic_DNA"/>
</dbReference>
<dbReference type="InterPro" id="IPR001412">
    <property type="entry name" value="aa-tRNA-synth_I_CS"/>
</dbReference>
<dbReference type="InterPro" id="IPR008909">
    <property type="entry name" value="DALR_anticod-bd"/>
</dbReference>
<dbReference type="GO" id="GO:0005737">
    <property type="term" value="C:cytoplasm"/>
    <property type="evidence" value="ECO:0007669"/>
    <property type="project" value="InterPro"/>
</dbReference>
<evidence type="ECO:0000256" key="5">
    <source>
        <dbReference type="ARBA" id="ARBA00022840"/>
    </source>
</evidence>
<dbReference type="SUPFAM" id="SSF47323">
    <property type="entry name" value="Anticodon-binding domain of a subclass of class I aminoacyl-tRNA synthetases"/>
    <property type="match status" value="1"/>
</dbReference>
<dbReference type="Gene3D" id="3.30.1360.70">
    <property type="entry name" value="Arginyl tRNA synthetase N-terminal domain"/>
    <property type="match status" value="1"/>
</dbReference>
<dbReference type="GO" id="GO:0005524">
    <property type="term" value="F:ATP binding"/>
    <property type="evidence" value="ECO:0007669"/>
    <property type="project" value="UniProtKB-KW"/>
</dbReference>
<dbReference type="SMART" id="SM00836">
    <property type="entry name" value="DALR_1"/>
    <property type="match status" value="1"/>
</dbReference>
<feature type="domain" description="DALR anticodon binding" evidence="11">
    <location>
        <begin position="576"/>
        <end position="723"/>
    </location>
</feature>
<evidence type="ECO:0000256" key="3">
    <source>
        <dbReference type="ARBA" id="ARBA00022598"/>
    </source>
</evidence>
<dbReference type="Proteomes" id="UP000195557">
    <property type="component" value="Unassembled WGS sequence"/>
</dbReference>
<proteinExistence type="inferred from homology"/>
<keyword evidence="6 10" id="KW-0648">Protein biosynthesis</keyword>
<reference evidence="12" key="1">
    <citation type="submission" date="2017-04" db="EMBL/GenBank/DDBJ databases">
        <title>Population genomics of picophytoplankton unveils novel chromosome hypervariability.</title>
        <authorList>
            <consortium name="DOE Joint Genome Institute"/>
            <person name="Blanc-Mathieu R."/>
            <person name="Krasovec M."/>
            <person name="Hebrard M."/>
            <person name="Yau S."/>
            <person name="Desgranges E."/>
            <person name="Martin J."/>
            <person name="Schackwitz W."/>
            <person name="Kuo A."/>
            <person name="Salin G."/>
            <person name="Donnadieu C."/>
            <person name="Desdevises Y."/>
            <person name="Sanchez-Ferandin S."/>
            <person name="Moreau H."/>
            <person name="Rivals E."/>
            <person name="Grigoriev I.V."/>
            <person name="Grimsley N."/>
            <person name="Eyre-Walker A."/>
            <person name="Piganeau G."/>
        </authorList>
    </citation>
    <scope>NUCLEOTIDE SEQUENCE [LARGE SCALE GENOMIC DNA]</scope>
    <source>
        <strain evidence="12">RCC 1115</strain>
    </source>
</reference>
<evidence type="ECO:0000256" key="9">
    <source>
        <dbReference type="ARBA" id="ARBA00049339"/>
    </source>
</evidence>
<keyword evidence="4 10" id="KW-0547">Nucleotide-binding</keyword>
<keyword evidence="3 10" id="KW-0436">Ligase</keyword>
<dbReference type="InterPro" id="IPR036695">
    <property type="entry name" value="Arg-tRNA-synth_N_sf"/>
</dbReference>
<protein>
    <recommendedName>
        <fullName evidence="2">arginine--tRNA ligase</fullName>
        <ecNumber evidence="2">6.1.1.19</ecNumber>
    </recommendedName>
    <alternativeName>
        <fullName evidence="8">Arginyl-tRNA synthetase</fullName>
    </alternativeName>
</protein>
<evidence type="ECO:0000256" key="1">
    <source>
        <dbReference type="ARBA" id="ARBA00005594"/>
    </source>
</evidence>
<evidence type="ECO:0000256" key="8">
    <source>
        <dbReference type="ARBA" id="ARBA00033033"/>
    </source>
</evidence>
<dbReference type="InterPro" id="IPR014729">
    <property type="entry name" value="Rossmann-like_a/b/a_fold"/>
</dbReference>
<comment type="similarity">
    <text evidence="1 10">Belongs to the class-I aminoacyl-tRNA synthetase family.</text>
</comment>
<dbReference type="PANTHER" id="PTHR11956">
    <property type="entry name" value="ARGINYL-TRNA SYNTHETASE"/>
    <property type="match status" value="1"/>
</dbReference>
<evidence type="ECO:0000256" key="6">
    <source>
        <dbReference type="ARBA" id="ARBA00022917"/>
    </source>
</evidence>
<evidence type="ECO:0000256" key="10">
    <source>
        <dbReference type="RuleBase" id="RU363038"/>
    </source>
</evidence>